<evidence type="ECO:0000313" key="7">
    <source>
        <dbReference type="EMBL" id="UPV75895.1"/>
    </source>
</evidence>
<protein>
    <submittedName>
        <fullName evidence="7">ABC transporter permease</fullName>
    </submittedName>
</protein>
<evidence type="ECO:0000256" key="6">
    <source>
        <dbReference type="SAM" id="Phobius"/>
    </source>
</evidence>
<accession>A0A8U0HXL4</accession>
<dbReference type="PANTHER" id="PTHR32196">
    <property type="entry name" value="ABC TRANSPORTER PERMEASE PROTEIN YPHD-RELATED-RELATED"/>
    <property type="match status" value="1"/>
</dbReference>
<dbReference type="AlphaFoldDB" id="A0A8U0HXL4"/>
<dbReference type="InterPro" id="IPR001851">
    <property type="entry name" value="ABC_transp_permease"/>
</dbReference>
<dbReference type="GO" id="GO:0022857">
    <property type="term" value="F:transmembrane transporter activity"/>
    <property type="evidence" value="ECO:0007669"/>
    <property type="project" value="InterPro"/>
</dbReference>
<dbReference type="GeneID" id="72185035"/>
<feature type="transmembrane region" description="Helical" evidence="6">
    <location>
        <begin position="278"/>
        <end position="296"/>
    </location>
</feature>
<sequence length="339" mass="35332">MATADYVPESVEVDDLLLSLLDNMIWPILLLMTLAVWVVVPQTFTNLRSIQFILHGSVGLGFVALAEAVCLVSGNFDLSVGSIAGFSAMLAGLVVSANQWNLVSNPLLGVAVILSIGLVIGVTNGVMISKVGINPFLQTLAFLIILQGAKLTLSTITVTGLPDGYTNIGNSPRISVGLLFLTFVLVGFVMKYTPFGQAVYAVGSDDESARAVGIDTDRVVIAVYAISGVLSAAGGLMLTGFINVVPPTIGDELVFPAFAAAVIGGVSLYGGRGKVTGALGGVLLLGLIQAALNISGTPPEQVTLVNGLVLLAAILVYSSRRRLRERILSRQVEASDYGR</sequence>
<evidence type="ECO:0000256" key="2">
    <source>
        <dbReference type="ARBA" id="ARBA00022475"/>
    </source>
</evidence>
<dbReference type="CDD" id="cd06579">
    <property type="entry name" value="TM_PBP1_transp_AraH_like"/>
    <property type="match status" value="1"/>
</dbReference>
<dbReference type="KEGG" id="halx:M0R89_07510"/>
<keyword evidence="5 6" id="KW-0472">Membrane</keyword>
<evidence type="ECO:0000313" key="8">
    <source>
        <dbReference type="Proteomes" id="UP000830729"/>
    </source>
</evidence>
<dbReference type="GO" id="GO:0005886">
    <property type="term" value="C:plasma membrane"/>
    <property type="evidence" value="ECO:0007669"/>
    <property type="project" value="UniProtKB-SubCell"/>
</dbReference>
<dbReference type="RefSeq" id="WP_248651932.1">
    <property type="nucleotide sequence ID" value="NZ_CP096659.1"/>
</dbReference>
<keyword evidence="8" id="KW-1185">Reference proteome</keyword>
<feature type="transmembrane region" description="Helical" evidence="6">
    <location>
        <begin position="24"/>
        <end position="40"/>
    </location>
</feature>
<feature type="transmembrane region" description="Helical" evidence="6">
    <location>
        <begin position="302"/>
        <end position="320"/>
    </location>
</feature>
<dbReference type="EMBL" id="CP096659">
    <property type="protein sequence ID" value="UPV75895.1"/>
    <property type="molecule type" value="Genomic_DNA"/>
</dbReference>
<comment type="subcellular location">
    <subcellularLocation>
        <location evidence="1">Cell membrane</location>
        <topology evidence="1">Multi-pass membrane protein</topology>
    </subcellularLocation>
</comment>
<reference evidence="7 8" key="1">
    <citation type="submission" date="2022-04" db="EMBL/GenBank/DDBJ databases">
        <title>Diverse halophilic archaea isolated from saline environments.</title>
        <authorList>
            <person name="Cui H.-L."/>
        </authorList>
    </citation>
    <scope>NUCLEOTIDE SEQUENCE [LARGE SCALE GENOMIC DNA]</scope>
    <source>
        <strain evidence="7 8">XZYJT49</strain>
    </source>
</reference>
<feature type="transmembrane region" description="Helical" evidence="6">
    <location>
        <begin position="219"/>
        <end position="241"/>
    </location>
</feature>
<dbReference type="Proteomes" id="UP000830729">
    <property type="component" value="Chromosome"/>
</dbReference>
<evidence type="ECO:0000256" key="4">
    <source>
        <dbReference type="ARBA" id="ARBA00022989"/>
    </source>
</evidence>
<feature type="transmembrane region" description="Helical" evidence="6">
    <location>
        <begin position="140"/>
        <end position="161"/>
    </location>
</feature>
<dbReference type="Pfam" id="PF02653">
    <property type="entry name" value="BPD_transp_2"/>
    <property type="match status" value="1"/>
</dbReference>
<keyword evidence="3 6" id="KW-0812">Transmembrane</keyword>
<feature type="transmembrane region" description="Helical" evidence="6">
    <location>
        <begin position="173"/>
        <end position="190"/>
    </location>
</feature>
<feature type="transmembrane region" description="Helical" evidence="6">
    <location>
        <begin position="52"/>
        <end position="74"/>
    </location>
</feature>
<keyword evidence="2" id="KW-1003">Cell membrane</keyword>
<feature type="transmembrane region" description="Helical" evidence="6">
    <location>
        <begin position="253"/>
        <end position="271"/>
    </location>
</feature>
<evidence type="ECO:0000256" key="5">
    <source>
        <dbReference type="ARBA" id="ARBA00023136"/>
    </source>
</evidence>
<gene>
    <name evidence="7" type="ORF">M0R89_07510</name>
</gene>
<feature type="transmembrane region" description="Helical" evidence="6">
    <location>
        <begin position="107"/>
        <end position="128"/>
    </location>
</feature>
<evidence type="ECO:0000256" key="3">
    <source>
        <dbReference type="ARBA" id="ARBA00022692"/>
    </source>
</evidence>
<evidence type="ECO:0000256" key="1">
    <source>
        <dbReference type="ARBA" id="ARBA00004651"/>
    </source>
</evidence>
<keyword evidence="4 6" id="KW-1133">Transmembrane helix</keyword>
<name>A0A8U0HXL4_9EURY</name>
<proteinExistence type="predicted"/>
<organism evidence="7 8">
    <name type="scientific">Halorussus limi</name>
    <dbReference type="NCBI Taxonomy" id="2938695"/>
    <lineage>
        <taxon>Archaea</taxon>
        <taxon>Methanobacteriati</taxon>
        <taxon>Methanobacteriota</taxon>
        <taxon>Stenosarchaea group</taxon>
        <taxon>Halobacteria</taxon>
        <taxon>Halobacteriales</taxon>
        <taxon>Haladaptataceae</taxon>
        <taxon>Halorussus</taxon>
    </lineage>
</organism>